<comment type="function">
    <text evidence="13">The RuvA-RuvB-RuvC complex processes Holliday junction (HJ) DNA during genetic recombination and DNA repair. Endonuclease that resolves HJ intermediates. Cleaves cruciform DNA by making single-stranded nicks across the HJ at symmetrical positions within the homologous arms, yielding a 5'-phosphate and a 3'-hydroxyl group; requires a central core of homology in the junction. The consensus cleavage sequence is 5'-(A/T)TT(C/G)-3'. Cleavage occurs on the 3'-side of the TT dinucleotide at the point of strand exchange. HJ branch migration catalyzed by RuvA-RuvB allows RuvC to scan DNA until it finds its consensus sequence, where it cleaves and resolves the cruciform DNA.</text>
</comment>
<evidence type="ECO:0000256" key="8">
    <source>
        <dbReference type="ARBA" id="ARBA00022842"/>
    </source>
</evidence>
<comment type="catalytic activity">
    <reaction evidence="12 13">
        <text>Endonucleolytic cleavage at a junction such as a reciprocal single-stranded crossover between two homologous DNA duplexes (Holliday junction).</text>
        <dbReference type="EC" id="3.1.21.10"/>
    </reaction>
</comment>
<evidence type="ECO:0000256" key="11">
    <source>
        <dbReference type="ARBA" id="ARBA00023204"/>
    </source>
</evidence>
<feature type="active site" evidence="13">
    <location>
        <position position="7"/>
    </location>
</feature>
<evidence type="ECO:0000256" key="9">
    <source>
        <dbReference type="ARBA" id="ARBA00023125"/>
    </source>
</evidence>
<keyword evidence="9 13" id="KW-0238">DNA-binding</keyword>
<feature type="binding site" evidence="13">
    <location>
        <position position="80"/>
    </location>
    <ligand>
        <name>Mg(2+)</name>
        <dbReference type="ChEBI" id="CHEBI:18420"/>
        <label>2</label>
    </ligand>
</feature>
<dbReference type="InterPro" id="IPR002176">
    <property type="entry name" value="X-over_junc_endoDNase_RuvC"/>
</dbReference>
<dbReference type="GO" id="GO:0048476">
    <property type="term" value="C:Holliday junction resolvase complex"/>
    <property type="evidence" value="ECO:0007669"/>
    <property type="project" value="UniProtKB-UniRule"/>
</dbReference>
<feature type="binding site" evidence="13">
    <location>
        <position position="153"/>
    </location>
    <ligand>
        <name>Mg(2+)</name>
        <dbReference type="ChEBI" id="CHEBI:18420"/>
        <label>1</label>
    </ligand>
</feature>
<dbReference type="Pfam" id="PF02075">
    <property type="entry name" value="RuvC"/>
    <property type="match status" value="1"/>
</dbReference>
<dbReference type="InterPro" id="IPR020563">
    <property type="entry name" value="X-over_junc_endoDNase_Mg_BS"/>
</dbReference>
<feature type="active site" evidence="13">
    <location>
        <position position="80"/>
    </location>
</feature>
<evidence type="ECO:0000256" key="10">
    <source>
        <dbReference type="ARBA" id="ARBA00023172"/>
    </source>
</evidence>
<keyword evidence="11 13" id="KW-0234">DNA repair</keyword>
<dbReference type="NCBIfam" id="TIGR00228">
    <property type="entry name" value="ruvC"/>
    <property type="match status" value="1"/>
</dbReference>
<protein>
    <recommendedName>
        <fullName evidence="13 14">Crossover junction endodeoxyribonuclease RuvC</fullName>
        <ecNumber evidence="13 14">3.1.21.10</ecNumber>
    </recommendedName>
    <alternativeName>
        <fullName evidence="13">Holliday junction nuclease RuvC</fullName>
    </alternativeName>
    <alternativeName>
        <fullName evidence="13">Holliday junction resolvase RuvC</fullName>
    </alternativeName>
</protein>
<dbReference type="EC" id="3.1.21.10" evidence="13 14"/>
<evidence type="ECO:0000313" key="15">
    <source>
        <dbReference type="EMBL" id="TSC92578.1"/>
    </source>
</evidence>
<dbReference type="InterPro" id="IPR012337">
    <property type="entry name" value="RNaseH-like_sf"/>
</dbReference>
<accession>A0A554LI99</accession>
<comment type="cofactor">
    <cofactor evidence="13">
        <name>Mg(2+)</name>
        <dbReference type="ChEBI" id="CHEBI:18420"/>
    </cofactor>
    <text evidence="13">Binds 2 Mg(2+) ion per subunit.</text>
</comment>
<evidence type="ECO:0000256" key="5">
    <source>
        <dbReference type="ARBA" id="ARBA00022759"/>
    </source>
</evidence>
<keyword evidence="3 13" id="KW-0540">Nuclease</keyword>
<keyword evidence="7 13" id="KW-0378">Hydrolase</keyword>
<dbReference type="PROSITE" id="PS01321">
    <property type="entry name" value="RUVC"/>
    <property type="match status" value="1"/>
</dbReference>
<keyword evidence="5 13" id="KW-0255">Endonuclease</keyword>
<dbReference type="GO" id="GO:0000287">
    <property type="term" value="F:magnesium ion binding"/>
    <property type="evidence" value="ECO:0007669"/>
    <property type="project" value="UniProtKB-UniRule"/>
</dbReference>
<dbReference type="Gene3D" id="3.30.420.10">
    <property type="entry name" value="Ribonuclease H-like superfamily/Ribonuclease H"/>
    <property type="match status" value="1"/>
</dbReference>
<keyword evidence="2 13" id="KW-0963">Cytoplasm</keyword>
<reference evidence="15 16" key="1">
    <citation type="submission" date="2017-07" db="EMBL/GenBank/DDBJ databases">
        <title>Mechanisms for carbon and nitrogen cycling indicate functional differentiation within the Candidate Phyla Radiation.</title>
        <authorList>
            <person name="Danczak R.E."/>
            <person name="Johnston M.D."/>
            <person name="Kenah C."/>
            <person name="Slattery M."/>
            <person name="Wrighton K.C."/>
            <person name="Wilkins M.J."/>
        </authorList>
    </citation>
    <scope>NUCLEOTIDE SEQUENCE [LARGE SCALE GENOMIC DNA]</scope>
    <source>
        <strain evidence="15">Licking1014_85</strain>
    </source>
</reference>
<dbReference type="InterPro" id="IPR036397">
    <property type="entry name" value="RNaseH_sf"/>
</dbReference>
<evidence type="ECO:0000256" key="7">
    <source>
        <dbReference type="ARBA" id="ARBA00022801"/>
    </source>
</evidence>
<evidence type="ECO:0000256" key="12">
    <source>
        <dbReference type="ARBA" id="ARBA00029354"/>
    </source>
</evidence>
<dbReference type="NCBIfam" id="NF000711">
    <property type="entry name" value="PRK00039.2-1"/>
    <property type="match status" value="1"/>
</dbReference>
<feature type="active site" evidence="13">
    <location>
        <position position="153"/>
    </location>
</feature>
<comment type="caution">
    <text evidence="15">The sequence shown here is derived from an EMBL/GenBank/DDBJ whole genome shotgun (WGS) entry which is preliminary data.</text>
</comment>
<dbReference type="GO" id="GO:0008821">
    <property type="term" value="F:crossover junction DNA endonuclease activity"/>
    <property type="evidence" value="ECO:0007669"/>
    <property type="project" value="UniProtKB-UniRule"/>
</dbReference>
<keyword evidence="8 13" id="KW-0460">Magnesium</keyword>
<evidence type="ECO:0000256" key="3">
    <source>
        <dbReference type="ARBA" id="ARBA00022722"/>
    </source>
</evidence>
<dbReference type="FunFam" id="3.30.420.10:FF:000002">
    <property type="entry name" value="Crossover junction endodeoxyribonuclease RuvC"/>
    <property type="match status" value="1"/>
</dbReference>
<gene>
    <name evidence="13" type="primary">ruvC</name>
    <name evidence="15" type="ORF">CEN91_406</name>
</gene>
<dbReference type="GO" id="GO:0005737">
    <property type="term" value="C:cytoplasm"/>
    <property type="evidence" value="ECO:0007669"/>
    <property type="project" value="UniProtKB-SubCell"/>
</dbReference>
<evidence type="ECO:0000256" key="2">
    <source>
        <dbReference type="ARBA" id="ARBA00022490"/>
    </source>
</evidence>
<evidence type="ECO:0000313" key="16">
    <source>
        <dbReference type="Proteomes" id="UP000315589"/>
    </source>
</evidence>
<proteinExistence type="inferred from homology"/>
<dbReference type="Proteomes" id="UP000315589">
    <property type="component" value="Unassembled WGS sequence"/>
</dbReference>
<comment type="similarity">
    <text evidence="1 13">Belongs to the RuvC family.</text>
</comment>
<dbReference type="CDD" id="cd16962">
    <property type="entry name" value="RuvC"/>
    <property type="match status" value="1"/>
</dbReference>
<dbReference type="PANTHER" id="PTHR30194">
    <property type="entry name" value="CROSSOVER JUNCTION ENDODEOXYRIBONUCLEASE RUVC"/>
    <property type="match status" value="1"/>
</dbReference>
<dbReference type="PANTHER" id="PTHR30194:SF3">
    <property type="entry name" value="CROSSOVER JUNCTION ENDODEOXYRIBONUCLEASE RUVC"/>
    <property type="match status" value="1"/>
</dbReference>
<evidence type="ECO:0000256" key="1">
    <source>
        <dbReference type="ARBA" id="ARBA00009518"/>
    </source>
</evidence>
<dbReference type="EMBL" id="VMGI01000052">
    <property type="protein sequence ID" value="TSC92578.1"/>
    <property type="molecule type" value="Genomic_DNA"/>
</dbReference>
<keyword evidence="4 13" id="KW-0479">Metal-binding</keyword>
<dbReference type="GO" id="GO:0003677">
    <property type="term" value="F:DNA binding"/>
    <property type="evidence" value="ECO:0007669"/>
    <property type="project" value="UniProtKB-KW"/>
</dbReference>
<keyword evidence="6 13" id="KW-0227">DNA damage</keyword>
<comment type="subcellular location">
    <subcellularLocation>
        <location evidence="13">Cytoplasm</location>
    </subcellularLocation>
</comment>
<evidence type="ECO:0000256" key="6">
    <source>
        <dbReference type="ARBA" id="ARBA00022763"/>
    </source>
</evidence>
<dbReference type="HAMAP" id="MF_00034">
    <property type="entry name" value="RuvC"/>
    <property type="match status" value="1"/>
</dbReference>
<dbReference type="GO" id="GO:0006281">
    <property type="term" value="P:DNA repair"/>
    <property type="evidence" value="ECO:0007669"/>
    <property type="project" value="UniProtKB-UniRule"/>
</dbReference>
<evidence type="ECO:0000256" key="4">
    <source>
        <dbReference type="ARBA" id="ARBA00022723"/>
    </source>
</evidence>
<dbReference type="SUPFAM" id="SSF53098">
    <property type="entry name" value="Ribonuclease H-like"/>
    <property type="match status" value="1"/>
</dbReference>
<evidence type="ECO:0000256" key="13">
    <source>
        <dbReference type="HAMAP-Rule" id="MF_00034"/>
    </source>
</evidence>
<dbReference type="AlphaFoldDB" id="A0A554LI99"/>
<name>A0A554LI99_9BACT</name>
<organism evidence="15 16">
    <name type="scientific">Candidatus Berkelbacteria bacterium Licking1014_85</name>
    <dbReference type="NCBI Taxonomy" id="2017148"/>
    <lineage>
        <taxon>Bacteria</taxon>
        <taxon>Candidatus Berkelbacteria</taxon>
    </lineage>
</organism>
<dbReference type="PRINTS" id="PR00696">
    <property type="entry name" value="RSOLVASERUVC"/>
</dbReference>
<keyword evidence="10 13" id="KW-0233">DNA recombination</keyword>
<feature type="binding site" evidence="13">
    <location>
        <position position="7"/>
    </location>
    <ligand>
        <name>Mg(2+)</name>
        <dbReference type="ChEBI" id="CHEBI:18420"/>
        <label>1</label>
    </ligand>
</feature>
<comment type="subunit">
    <text evidence="13">Homodimer which binds Holliday junction (HJ) DNA. The HJ becomes 2-fold symmetrical on binding to RuvC with unstacked arms; it has a different conformation from HJ DNA in complex with RuvA. In the full resolvosome a probable DNA-RuvA(4)-RuvB(12)-RuvC(2) complex forms which resolves the HJ.</text>
</comment>
<sequence>MKILGIDPGTTRCGWGIIEIQNPKPARHRYAQAIAGGCQMLNFGIFENGKEVLVGDRLRELHLQIDALIKKEQPDEMAIEEIFFMNNIKTAISVAQARGVLIAVAKLNNIPVFEYKPTEIKIALTGYGHADKTQMQKMVKLLLKLDEIPQPDDVADALAVAICHSQSRKLY</sequence>
<dbReference type="GO" id="GO:0006310">
    <property type="term" value="P:DNA recombination"/>
    <property type="evidence" value="ECO:0007669"/>
    <property type="project" value="UniProtKB-UniRule"/>
</dbReference>
<evidence type="ECO:0000256" key="14">
    <source>
        <dbReference type="NCBIfam" id="TIGR00228"/>
    </source>
</evidence>